<reference evidence="5 6" key="1">
    <citation type="submission" date="2016-10" db="EMBL/GenBank/DDBJ databases">
        <authorList>
            <person name="de Groot N.N."/>
        </authorList>
    </citation>
    <scope>NUCLEOTIDE SEQUENCE [LARGE SCALE GENOMIC DNA]</scope>
    <source>
        <strain evidence="5 6">DSM 12992</strain>
    </source>
</reference>
<dbReference type="PANTHER" id="PTHR32089:SF112">
    <property type="entry name" value="LYSOZYME-LIKE PROTEIN-RELATED"/>
    <property type="match status" value="1"/>
</dbReference>
<feature type="transmembrane region" description="Helical" evidence="3">
    <location>
        <begin position="38"/>
        <end position="56"/>
    </location>
</feature>
<dbReference type="Proteomes" id="UP000199263">
    <property type="component" value="Unassembled WGS sequence"/>
</dbReference>
<gene>
    <name evidence="5" type="ORF">SAMN05421842_11250</name>
</gene>
<dbReference type="GO" id="GO:0016020">
    <property type="term" value="C:membrane"/>
    <property type="evidence" value="ECO:0007669"/>
    <property type="project" value="InterPro"/>
</dbReference>
<feature type="transmembrane region" description="Helical" evidence="3">
    <location>
        <begin position="87"/>
        <end position="103"/>
    </location>
</feature>
<proteinExistence type="predicted"/>
<dbReference type="AlphaFoldDB" id="A0A1I1MTY8"/>
<dbReference type="PANTHER" id="PTHR32089">
    <property type="entry name" value="METHYL-ACCEPTING CHEMOTAXIS PROTEIN MCPB"/>
    <property type="match status" value="1"/>
</dbReference>
<dbReference type="PROSITE" id="PS50111">
    <property type="entry name" value="CHEMOTAXIS_TRANSDUC_2"/>
    <property type="match status" value="1"/>
</dbReference>
<name>A0A1I1MTY8_9CLOT</name>
<keyword evidence="1 2" id="KW-0807">Transducer</keyword>
<feature type="transmembrane region" description="Helical" evidence="3">
    <location>
        <begin position="12"/>
        <end position="32"/>
    </location>
</feature>
<dbReference type="RefSeq" id="WP_090091222.1">
    <property type="nucleotide sequence ID" value="NZ_FOMG01000012.1"/>
</dbReference>
<evidence type="ECO:0000313" key="6">
    <source>
        <dbReference type="Proteomes" id="UP000199263"/>
    </source>
</evidence>
<keyword evidence="3" id="KW-0472">Membrane</keyword>
<accession>A0A1I1MTY8</accession>
<dbReference type="STRING" id="119641.SAMN05421842_11250"/>
<dbReference type="EMBL" id="FOMG01000012">
    <property type="protein sequence ID" value="SFC88839.1"/>
    <property type="molecule type" value="Genomic_DNA"/>
</dbReference>
<dbReference type="InterPro" id="IPR004089">
    <property type="entry name" value="MCPsignal_dom"/>
</dbReference>
<keyword evidence="3" id="KW-1133">Transmembrane helix</keyword>
<protein>
    <submittedName>
        <fullName evidence="5">Methyl-accepting chemotaxis protein</fullName>
    </submittedName>
</protein>
<dbReference type="Pfam" id="PF00015">
    <property type="entry name" value="MCPsignal"/>
    <property type="match status" value="1"/>
</dbReference>
<keyword evidence="3" id="KW-0812">Transmembrane</keyword>
<dbReference type="OrthoDB" id="9814363at2"/>
<evidence type="ECO:0000256" key="1">
    <source>
        <dbReference type="ARBA" id="ARBA00023224"/>
    </source>
</evidence>
<feature type="domain" description="Methyl-accepting transducer" evidence="4">
    <location>
        <begin position="206"/>
        <end position="463"/>
    </location>
</feature>
<evidence type="ECO:0000256" key="2">
    <source>
        <dbReference type="PROSITE-ProRule" id="PRU00284"/>
    </source>
</evidence>
<organism evidence="5 6">
    <name type="scientific">Clostridium uliginosum</name>
    <dbReference type="NCBI Taxonomy" id="119641"/>
    <lineage>
        <taxon>Bacteria</taxon>
        <taxon>Bacillati</taxon>
        <taxon>Bacillota</taxon>
        <taxon>Clostridia</taxon>
        <taxon>Eubacteriales</taxon>
        <taxon>Clostridiaceae</taxon>
        <taxon>Clostridium</taxon>
    </lineage>
</organism>
<keyword evidence="6" id="KW-1185">Reference proteome</keyword>
<sequence length="488" mass="54578">MDYKKNLELKNKIMLVGFLLSVILRTIFDICLNIEPKFIMILVVFSIPLCLVDVILIKKKYIIQTMYYTIFMYILIIFIMFISEPSIANFVLIYYGIILISVYQDLRAMIIEAIASVGLILYFFLNYKATLFASVGYEELAFYVLYVVAGSVILSINAIMTKTIYKNLAENYKIVEESKSNSEVLLNKIYNTIKTLTLANKKIKGGISTTGQIAEEITTSTNDVANKATKEVEIMNNMKSVITVGVEKVEEVTRAIKTMEELSISTESVVLEGTNKVDNLSSEMNNLNVKIISVVNLINELSKENTKIVQIINTINEISDQTNLLALNASIEAARAGEQGKGFAVVAEEVRKLAEDSKASTNEVELILNNISDKTRVVSDEVLNEQKSIELCNTHTNDVKNLFENINKNTSNVLNHSKNVSYQSVVLEDSMKNTLNSVNNISEDVETTATAMEEIFAAIDELNNSIADITSSYNDIDDTCNELNSIQF</sequence>
<dbReference type="SUPFAM" id="SSF58104">
    <property type="entry name" value="Methyl-accepting chemotaxis protein (MCP) signaling domain"/>
    <property type="match status" value="1"/>
</dbReference>
<feature type="transmembrane region" description="Helical" evidence="3">
    <location>
        <begin position="140"/>
        <end position="160"/>
    </location>
</feature>
<dbReference type="GO" id="GO:0007165">
    <property type="term" value="P:signal transduction"/>
    <property type="evidence" value="ECO:0007669"/>
    <property type="project" value="UniProtKB-KW"/>
</dbReference>
<evidence type="ECO:0000259" key="4">
    <source>
        <dbReference type="PROSITE" id="PS50111"/>
    </source>
</evidence>
<dbReference type="Gene3D" id="1.10.287.950">
    <property type="entry name" value="Methyl-accepting chemotaxis protein"/>
    <property type="match status" value="1"/>
</dbReference>
<feature type="transmembrane region" description="Helical" evidence="3">
    <location>
        <begin position="110"/>
        <end position="128"/>
    </location>
</feature>
<dbReference type="SMART" id="SM00283">
    <property type="entry name" value="MA"/>
    <property type="match status" value="1"/>
</dbReference>
<evidence type="ECO:0000313" key="5">
    <source>
        <dbReference type="EMBL" id="SFC88839.1"/>
    </source>
</evidence>
<evidence type="ECO:0000256" key="3">
    <source>
        <dbReference type="SAM" id="Phobius"/>
    </source>
</evidence>